<evidence type="ECO:0000256" key="3">
    <source>
        <dbReference type="SAM" id="Coils"/>
    </source>
</evidence>
<keyword evidence="3" id="KW-0175">Coiled coil</keyword>
<dbReference type="Proteomes" id="UP001448207">
    <property type="component" value="Unassembled WGS sequence"/>
</dbReference>
<feature type="compositionally biased region" description="Basic residues" evidence="4">
    <location>
        <begin position="30"/>
        <end position="40"/>
    </location>
</feature>
<dbReference type="PROSITE" id="PS00354">
    <property type="entry name" value="HMGI_Y"/>
    <property type="match status" value="1"/>
</dbReference>
<protein>
    <submittedName>
        <fullName evidence="5">Uncharacterized protein</fullName>
    </submittedName>
</protein>
<keyword evidence="6" id="KW-1185">Reference proteome</keyword>
<evidence type="ECO:0000256" key="1">
    <source>
        <dbReference type="ARBA" id="ARBA00004123"/>
    </source>
</evidence>
<name>A0ABR3B969_PHYBL</name>
<proteinExistence type="predicted"/>
<reference evidence="5 6" key="1">
    <citation type="submission" date="2024-04" db="EMBL/GenBank/DDBJ databases">
        <title>Symmetric and asymmetric DNA N6-adenine methylation regulates different biological responses in Mucorales.</title>
        <authorList>
            <consortium name="Lawrence Berkeley National Laboratory"/>
            <person name="Lax C."/>
            <person name="Mondo S.J."/>
            <person name="Osorio-Concepcion M."/>
            <person name="Muszewska A."/>
            <person name="Corrochano-Luque M."/>
            <person name="Gutierrez G."/>
            <person name="Riley R."/>
            <person name="Lipzen A."/>
            <person name="Guo J."/>
            <person name="Hundley H."/>
            <person name="Amirebrahimi M."/>
            <person name="Ng V."/>
            <person name="Lorenzo-Gutierrez D."/>
            <person name="Binder U."/>
            <person name="Yang J."/>
            <person name="Song Y."/>
            <person name="Canovas D."/>
            <person name="Navarro E."/>
            <person name="Freitag M."/>
            <person name="Gabaldon T."/>
            <person name="Grigoriev I.V."/>
            <person name="Corrochano L.M."/>
            <person name="Nicolas F.E."/>
            <person name="Garre V."/>
        </authorList>
    </citation>
    <scope>NUCLEOTIDE SEQUENCE [LARGE SCALE GENOMIC DNA]</scope>
    <source>
        <strain evidence="5 6">L51</strain>
    </source>
</reference>
<gene>
    <name evidence="5" type="ORF">J3Q64DRAFT_1718968</name>
</gene>
<evidence type="ECO:0000256" key="4">
    <source>
        <dbReference type="SAM" id="MobiDB-lite"/>
    </source>
</evidence>
<feature type="region of interest" description="Disordered" evidence="4">
    <location>
        <begin position="1"/>
        <end position="47"/>
    </location>
</feature>
<feature type="coiled-coil region" evidence="3">
    <location>
        <begin position="140"/>
        <end position="167"/>
    </location>
</feature>
<dbReference type="EMBL" id="JBCLYO010000002">
    <property type="protein sequence ID" value="KAL0092435.1"/>
    <property type="molecule type" value="Genomic_DNA"/>
</dbReference>
<comment type="subcellular location">
    <subcellularLocation>
        <location evidence="1">Nucleus</location>
    </subcellularLocation>
</comment>
<accession>A0ABR3B969</accession>
<sequence length="240" mass="28276">MTTFIKDRLKSRRLRKPEKEKPIPNTSTVRRGRGRPRKQSHPIIKNEKIDPERELLEKGIHPVYQQLLKDIHRDKLERQARVTKTRDLEYEAARKWFEAREKQAWDEFYVSDWCDLMLHVKVLNALGIQTGQVRARLEMTHSLQASIAKLEQEMLELSRRKDRDNRRSSTPTLAYSDLESNSIYTSPIALPESVMHTPYYKGLLDPSTKTIKIDICTNNNTNVNLSYRTKETKKKYKLLV</sequence>
<comment type="caution">
    <text evidence="5">The sequence shown here is derived from an EMBL/GenBank/DDBJ whole genome shotgun (WGS) entry which is preliminary data.</text>
</comment>
<dbReference type="InterPro" id="IPR000637">
    <property type="entry name" value="HMGI/Y_DNA-bd_CS"/>
</dbReference>
<keyword evidence="2" id="KW-0539">Nucleus</keyword>
<organism evidence="5 6">
    <name type="scientific">Phycomyces blakesleeanus</name>
    <dbReference type="NCBI Taxonomy" id="4837"/>
    <lineage>
        <taxon>Eukaryota</taxon>
        <taxon>Fungi</taxon>
        <taxon>Fungi incertae sedis</taxon>
        <taxon>Mucoromycota</taxon>
        <taxon>Mucoromycotina</taxon>
        <taxon>Mucoromycetes</taxon>
        <taxon>Mucorales</taxon>
        <taxon>Phycomycetaceae</taxon>
        <taxon>Phycomyces</taxon>
    </lineage>
</organism>
<evidence type="ECO:0000256" key="2">
    <source>
        <dbReference type="ARBA" id="ARBA00023242"/>
    </source>
</evidence>
<evidence type="ECO:0000313" key="6">
    <source>
        <dbReference type="Proteomes" id="UP001448207"/>
    </source>
</evidence>
<evidence type="ECO:0000313" key="5">
    <source>
        <dbReference type="EMBL" id="KAL0092435.1"/>
    </source>
</evidence>